<accession>A0AAV7XWN1</accession>
<dbReference type="PROSITE" id="PS51365">
    <property type="entry name" value="RENAL_DIPEPTIDASE_2"/>
    <property type="match status" value="1"/>
</dbReference>
<comment type="cofactor">
    <cofactor evidence="1">
        <name>Zn(2+)</name>
        <dbReference type="ChEBI" id="CHEBI:29105"/>
    </cofactor>
</comment>
<keyword evidence="1" id="KW-0336">GPI-anchor</keyword>
<keyword evidence="1" id="KW-0482">Metalloprotease</keyword>
<dbReference type="SUPFAM" id="SSF51556">
    <property type="entry name" value="Metallo-dependent hydrolases"/>
    <property type="match status" value="1"/>
</dbReference>
<dbReference type="Gene3D" id="3.20.20.140">
    <property type="entry name" value="Metal-dependent hydrolases"/>
    <property type="match status" value="1"/>
</dbReference>
<feature type="region of interest" description="Disordered" evidence="2">
    <location>
        <begin position="25"/>
        <end position="46"/>
    </location>
</feature>
<sequence length="189" mass="20283">MLVMLLLLVSGAAGAVLSGVAGDPAAASGAPATSAPDLPEPDLLGLSGTMGTKERLELVKKLLKQEPLIDGHNDLPWNIRKFVHNRLSRLQLEDLRQGPGPWSRSKWSQTDLSRLRAGFVGGQFWAAYVPCEAQYLNAVQLTLEQVDVIKRVIAKYPAHLRAAASADGKCVVLRGAERRGAPRLGGSPF</sequence>
<reference evidence="3" key="1">
    <citation type="submission" date="2022-12" db="EMBL/GenBank/DDBJ databases">
        <title>Chromosome-level genome assembly of the bean flower thrips Megalurothrips usitatus.</title>
        <authorList>
            <person name="Ma L."/>
            <person name="Liu Q."/>
            <person name="Li H."/>
            <person name="Cai W."/>
        </authorList>
    </citation>
    <scope>NUCLEOTIDE SEQUENCE</scope>
    <source>
        <strain evidence="3">Cailab_2022a</strain>
    </source>
</reference>
<keyword evidence="1" id="KW-0449">Lipoprotein</keyword>
<evidence type="ECO:0000256" key="1">
    <source>
        <dbReference type="RuleBase" id="RU341113"/>
    </source>
</evidence>
<keyword evidence="1" id="KW-0378">Hydrolase</keyword>
<dbReference type="InterPro" id="IPR008257">
    <property type="entry name" value="Pept_M19"/>
</dbReference>
<comment type="similarity">
    <text evidence="1">Belongs to the metallo-dependent hydrolases superfamily. Peptidase M19 family.</text>
</comment>
<keyword evidence="1" id="KW-1015">Disulfide bond</keyword>
<dbReference type="GO" id="GO:0046872">
    <property type="term" value="F:metal ion binding"/>
    <property type="evidence" value="ECO:0007669"/>
    <property type="project" value="UniProtKB-UniRule"/>
</dbReference>
<dbReference type="GO" id="GO:0006508">
    <property type="term" value="P:proteolysis"/>
    <property type="evidence" value="ECO:0007669"/>
    <property type="project" value="UniProtKB-KW"/>
</dbReference>
<keyword evidence="1" id="KW-0645">Protease</keyword>
<feature type="compositionally biased region" description="Low complexity" evidence="2">
    <location>
        <begin position="25"/>
        <end position="36"/>
    </location>
</feature>
<dbReference type="GO" id="GO:0070573">
    <property type="term" value="F:metallodipeptidase activity"/>
    <property type="evidence" value="ECO:0007669"/>
    <property type="project" value="InterPro"/>
</dbReference>
<organism evidence="3 4">
    <name type="scientific">Megalurothrips usitatus</name>
    <name type="common">bean blossom thrips</name>
    <dbReference type="NCBI Taxonomy" id="439358"/>
    <lineage>
        <taxon>Eukaryota</taxon>
        <taxon>Metazoa</taxon>
        <taxon>Ecdysozoa</taxon>
        <taxon>Arthropoda</taxon>
        <taxon>Hexapoda</taxon>
        <taxon>Insecta</taxon>
        <taxon>Pterygota</taxon>
        <taxon>Neoptera</taxon>
        <taxon>Paraneoptera</taxon>
        <taxon>Thysanoptera</taxon>
        <taxon>Terebrantia</taxon>
        <taxon>Thripoidea</taxon>
        <taxon>Thripidae</taxon>
        <taxon>Megalurothrips</taxon>
    </lineage>
</organism>
<gene>
    <name evidence="3" type="ORF">ONE63_006206</name>
</gene>
<keyword evidence="4" id="KW-1185">Reference proteome</keyword>
<keyword evidence="1" id="KW-0472">Membrane</keyword>
<keyword evidence="1" id="KW-0479">Metal-binding</keyword>
<evidence type="ECO:0000313" key="3">
    <source>
        <dbReference type="EMBL" id="KAJ1529427.1"/>
    </source>
</evidence>
<dbReference type="Proteomes" id="UP001075354">
    <property type="component" value="Chromosome 3"/>
</dbReference>
<dbReference type="EC" id="3.4.13.19" evidence="1"/>
<proteinExistence type="inferred from homology"/>
<comment type="subcellular location">
    <subcellularLocation>
        <location evidence="1">Membrane</location>
        <topology evidence="1">Lipid-anchor</topology>
        <topology evidence="1">GPI-anchor</topology>
    </subcellularLocation>
</comment>
<dbReference type="GO" id="GO:0098552">
    <property type="term" value="C:side of membrane"/>
    <property type="evidence" value="ECO:0007669"/>
    <property type="project" value="UniProtKB-KW"/>
</dbReference>
<protein>
    <recommendedName>
        <fullName evidence="1">Dipeptidase</fullName>
        <ecNumber evidence="1">3.4.13.19</ecNumber>
    </recommendedName>
</protein>
<dbReference type="InterPro" id="IPR032466">
    <property type="entry name" value="Metal_Hydrolase"/>
</dbReference>
<dbReference type="PANTHER" id="PTHR10443">
    <property type="entry name" value="MICROSOMAL DIPEPTIDASE"/>
    <property type="match status" value="1"/>
</dbReference>
<dbReference type="EMBL" id="JAPTSV010000003">
    <property type="protein sequence ID" value="KAJ1529427.1"/>
    <property type="molecule type" value="Genomic_DNA"/>
</dbReference>
<keyword evidence="1" id="KW-0224">Dipeptidase</keyword>
<keyword evidence="1" id="KW-0325">Glycoprotein</keyword>
<comment type="catalytic activity">
    <reaction evidence="1">
        <text>an L-aminoacyl-L-amino acid + H2O = 2 an L-alpha-amino acid</text>
        <dbReference type="Rhea" id="RHEA:48940"/>
        <dbReference type="ChEBI" id="CHEBI:15377"/>
        <dbReference type="ChEBI" id="CHEBI:59869"/>
        <dbReference type="ChEBI" id="CHEBI:77460"/>
        <dbReference type="EC" id="3.4.13.19"/>
    </reaction>
</comment>
<evidence type="ECO:0000313" key="4">
    <source>
        <dbReference type="Proteomes" id="UP001075354"/>
    </source>
</evidence>
<name>A0AAV7XWN1_9NEOP</name>
<comment type="caution">
    <text evidence="3">The sequence shown here is derived from an EMBL/GenBank/DDBJ whole genome shotgun (WGS) entry which is preliminary data.</text>
</comment>
<dbReference type="PANTHER" id="PTHR10443:SF12">
    <property type="entry name" value="DIPEPTIDASE"/>
    <property type="match status" value="1"/>
</dbReference>
<keyword evidence="1" id="KW-0862">Zinc</keyword>
<dbReference type="Pfam" id="PF01244">
    <property type="entry name" value="Peptidase_M19"/>
    <property type="match status" value="1"/>
</dbReference>
<comment type="subunit">
    <text evidence="1">Homodimer; disulfide-linked.</text>
</comment>
<dbReference type="AlphaFoldDB" id="A0AAV7XWN1"/>
<evidence type="ECO:0000256" key="2">
    <source>
        <dbReference type="SAM" id="MobiDB-lite"/>
    </source>
</evidence>